<keyword evidence="1" id="KW-0472">Membrane</keyword>
<feature type="transmembrane region" description="Helical" evidence="1">
    <location>
        <begin position="12"/>
        <end position="39"/>
    </location>
</feature>
<feature type="transmembrane region" description="Helical" evidence="1">
    <location>
        <begin position="270"/>
        <end position="293"/>
    </location>
</feature>
<organism evidence="2 3">
    <name type="scientific">Savagea serpentis</name>
    <dbReference type="NCBI Taxonomy" id="2785297"/>
    <lineage>
        <taxon>Bacteria</taxon>
        <taxon>Bacillati</taxon>
        <taxon>Bacillota</taxon>
        <taxon>Bacilli</taxon>
        <taxon>Bacillales</taxon>
        <taxon>Caryophanaceae</taxon>
        <taxon>Savagea</taxon>
    </lineage>
</organism>
<accession>A0A8J7KU07</accession>
<dbReference type="Proteomes" id="UP000622653">
    <property type="component" value="Unassembled WGS sequence"/>
</dbReference>
<feature type="transmembrane region" description="Helical" evidence="1">
    <location>
        <begin position="210"/>
        <end position="227"/>
    </location>
</feature>
<proteinExistence type="predicted"/>
<dbReference type="AlphaFoldDB" id="A0A8J7KU07"/>
<feature type="transmembrane region" description="Helical" evidence="1">
    <location>
        <begin position="96"/>
        <end position="120"/>
    </location>
</feature>
<dbReference type="EMBL" id="JADKPV010000008">
    <property type="protein sequence ID" value="MBF4502119.1"/>
    <property type="molecule type" value="Genomic_DNA"/>
</dbReference>
<evidence type="ECO:0000313" key="3">
    <source>
        <dbReference type="Proteomes" id="UP000622653"/>
    </source>
</evidence>
<sequence>MSFTIQKSVYSILTLLLVGIVSYVPLYGMLALLFIPFPLMLIRMSSKRRDGVIYLFILSLLTIVIAPLQLGMTSIAFMAMGYMIGETTLYKKSKLAVWNAASITLLVALVVQYVLSVLILNVNAIEWIQAFLHTQERRVIQLFTPLDETGAMEQAIQSVFLMYNFSLPTYAIVGIVIVAFISLTIAYFFGKRAVVGFTFPRFQPFTSMKLPMITVVLYGILLLTSFLQSSDLGSTSHLMILNAMNIFRILFLLQGISFIVYALKKVQLPMILIVLSGIVAVFFNSITVIIGILDTGIQLRGWVDRKIGK</sequence>
<name>A0A8J7KU07_9BACL</name>
<keyword evidence="1" id="KW-1133">Transmembrane helix</keyword>
<dbReference type="InterPro" id="IPR018710">
    <property type="entry name" value="DUF2232"/>
</dbReference>
<dbReference type="PANTHER" id="PTHR41324:SF1">
    <property type="entry name" value="DUF2232 DOMAIN-CONTAINING PROTEIN"/>
    <property type="match status" value="1"/>
</dbReference>
<evidence type="ECO:0000313" key="2">
    <source>
        <dbReference type="EMBL" id="MBF4502119.1"/>
    </source>
</evidence>
<dbReference type="PANTHER" id="PTHR41324">
    <property type="entry name" value="MEMBRANE PROTEIN-RELATED"/>
    <property type="match status" value="1"/>
</dbReference>
<comment type="caution">
    <text evidence="2">The sequence shown here is derived from an EMBL/GenBank/DDBJ whole genome shotgun (WGS) entry which is preliminary data.</text>
</comment>
<dbReference type="RefSeq" id="WP_194563607.1">
    <property type="nucleotide sequence ID" value="NZ_JADKPV010000008.1"/>
</dbReference>
<dbReference type="Pfam" id="PF09991">
    <property type="entry name" value="DUF2232"/>
    <property type="match status" value="1"/>
</dbReference>
<gene>
    <name evidence="2" type="ORF">IRY55_12190</name>
</gene>
<feature type="transmembrane region" description="Helical" evidence="1">
    <location>
        <begin position="239"/>
        <end position="263"/>
    </location>
</feature>
<protein>
    <submittedName>
        <fullName evidence="2">DUF2232 domain-containing protein</fullName>
    </submittedName>
</protein>
<feature type="transmembrane region" description="Helical" evidence="1">
    <location>
        <begin position="51"/>
        <end position="84"/>
    </location>
</feature>
<reference evidence="2" key="1">
    <citation type="submission" date="2020-11" db="EMBL/GenBank/DDBJ databases">
        <title>Multidrug resistant novel bacterium Savagea serpentis sp. nov., isolated from the scats of a vine snake (Ahaetulla nasuta).</title>
        <authorList>
            <person name="Venkata Ramana V."/>
            <person name="Vikas Patil S."/>
            <person name="Yogita Lugani V."/>
        </authorList>
    </citation>
    <scope>NUCLEOTIDE SEQUENCE</scope>
    <source>
        <strain evidence="2">SN6</strain>
    </source>
</reference>
<keyword evidence="3" id="KW-1185">Reference proteome</keyword>
<evidence type="ECO:0000256" key="1">
    <source>
        <dbReference type="SAM" id="Phobius"/>
    </source>
</evidence>
<feature type="transmembrane region" description="Helical" evidence="1">
    <location>
        <begin position="170"/>
        <end position="189"/>
    </location>
</feature>
<keyword evidence="1" id="KW-0812">Transmembrane</keyword>